<dbReference type="GO" id="GO:0030643">
    <property type="term" value="P:intracellular phosphate ion homeostasis"/>
    <property type="evidence" value="ECO:0007669"/>
    <property type="project" value="InterPro"/>
</dbReference>
<evidence type="ECO:0000259" key="8">
    <source>
        <dbReference type="Pfam" id="PF01895"/>
    </source>
</evidence>
<comment type="subcellular location">
    <subcellularLocation>
        <location evidence="1 7">Cytoplasm</location>
    </subcellularLocation>
</comment>
<evidence type="ECO:0000256" key="3">
    <source>
        <dbReference type="ARBA" id="ARBA00011738"/>
    </source>
</evidence>
<evidence type="ECO:0000256" key="4">
    <source>
        <dbReference type="ARBA" id="ARBA00022448"/>
    </source>
</evidence>
<dbReference type="GO" id="GO:0006817">
    <property type="term" value="P:phosphate ion transport"/>
    <property type="evidence" value="ECO:0007669"/>
    <property type="project" value="UniProtKB-KW"/>
</dbReference>
<organism evidence="9">
    <name type="scientific">uncultured Acidimicrobiales bacterium</name>
    <dbReference type="NCBI Taxonomy" id="310071"/>
    <lineage>
        <taxon>Bacteria</taxon>
        <taxon>Bacillati</taxon>
        <taxon>Actinomycetota</taxon>
        <taxon>Acidimicrobiia</taxon>
        <taxon>Acidimicrobiales</taxon>
        <taxon>environmental samples</taxon>
    </lineage>
</organism>
<keyword evidence="5 7" id="KW-0963">Cytoplasm</keyword>
<dbReference type="FunFam" id="1.20.58.220:FF:000004">
    <property type="entry name" value="Phosphate-specific transport system accessory protein PhoU"/>
    <property type="match status" value="1"/>
</dbReference>
<reference evidence="9" key="1">
    <citation type="submission" date="2020-02" db="EMBL/GenBank/DDBJ databases">
        <authorList>
            <person name="Meier V. D."/>
        </authorList>
    </citation>
    <scope>NUCLEOTIDE SEQUENCE</scope>
    <source>
        <strain evidence="9">AVDCRST_MAG10</strain>
    </source>
</reference>
<dbReference type="GO" id="GO:0045936">
    <property type="term" value="P:negative regulation of phosphate metabolic process"/>
    <property type="evidence" value="ECO:0007669"/>
    <property type="project" value="InterPro"/>
</dbReference>
<accession>A0A6J4HZ65</accession>
<dbReference type="PANTHER" id="PTHR42930">
    <property type="entry name" value="PHOSPHATE-SPECIFIC TRANSPORT SYSTEM ACCESSORY PROTEIN PHOU"/>
    <property type="match status" value="1"/>
</dbReference>
<comment type="similarity">
    <text evidence="2 7">Belongs to the PhoU family.</text>
</comment>
<name>A0A6J4HZ65_9ACTN</name>
<dbReference type="Pfam" id="PF01895">
    <property type="entry name" value="PhoU"/>
    <property type="match status" value="2"/>
</dbReference>
<evidence type="ECO:0000313" key="9">
    <source>
        <dbReference type="EMBL" id="CAA9237691.1"/>
    </source>
</evidence>
<comment type="function">
    <text evidence="7">Plays a role in the regulation of phosphate uptake.</text>
</comment>
<keyword evidence="4 7" id="KW-0813">Transport</keyword>
<comment type="subunit">
    <text evidence="3 7">Homodimer.</text>
</comment>
<feature type="domain" description="PhoU" evidence="8">
    <location>
        <begin position="21"/>
        <end position="105"/>
    </location>
</feature>
<dbReference type="InterPro" id="IPR038078">
    <property type="entry name" value="PhoU-like_sf"/>
</dbReference>
<dbReference type="GO" id="GO:0005737">
    <property type="term" value="C:cytoplasm"/>
    <property type="evidence" value="ECO:0007669"/>
    <property type="project" value="UniProtKB-SubCell"/>
</dbReference>
<evidence type="ECO:0000256" key="2">
    <source>
        <dbReference type="ARBA" id="ARBA00008107"/>
    </source>
</evidence>
<dbReference type="AlphaFoldDB" id="A0A6J4HZ65"/>
<evidence type="ECO:0000256" key="1">
    <source>
        <dbReference type="ARBA" id="ARBA00004496"/>
    </source>
</evidence>
<evidence type="ECO:0000256" key="7">
    <source>
        <dbReference type="PIRNR" id="PIRNR003107"/>
    </source>
</evidence>
<dbReference type="InterPro" id="IPR028366">
    <property type="entry name" value="PhoU"/>
</dbReference>
<dbReference type="InterPro" id="IPR026022">
    <property type="entry name" value="PhoU_dom"/>
</dbReference>
<dbReference type="PANTHER" id="PTHR42930:SF3">
    <property type="entry name" value="PHOSPHATE-SPECIFIC TRANSPORT SYSTEM ACCESSORY PROTEIN PHOU"/>
    <property type="match status" value="1"/>
</dbReference>
<evidence type="ECO:0000256" key="6">
    <source>
        <dbReference type="ARBA" id="ARBA00022592"/>
    </source>
</evidence>
<keyword evidence="6 7" id="KW-0592">Phosphate transport</keyword>
<dbReference type="EMBL" id="CADCTB010000096">
    <property type="protein sequence ID" value="CAA9237691.1"/>
    <property type="molecule type" value="Genomic_DNA"/>
</dbReference>
<dbReference type="PIRSF" id="PIRSF003107">
    <property type="entry name" value="PhoU"/>
    <property type="match status" value="1"/>
</dbReference>
<evidence type="ECO:0000256" key="5">
    <source>
        <dbReference type="ARBA" id="ARBA00022490"/>
    </source>
</evidence>
<dbReference type="Gene3D" id="1.20.58.220">
    <property type="entry name" value="Phosphate transport system protein phou homolog 2, domain 2"/>
    <property type="match status" value="1"/>
</dbReference>
<dbReference type="NCBIfam" id="TIGR02135">
    <property type="entry name" value="phoU_full"/>
    <property type="match status" value="1"/>
</dbReference>
<gene>
    <name evidence="9" type="ORF">AVDCRST_MAG10-1437</name>
</gene>
<feature type="domain" description="PhoU" evidence="8">
    <location>
        <begin position="123"/>
        <end position="208"/>
    </location>
</feature>
<proteinExistence type="inferred from homology"/>
<sequence>MPQTRKLFHEELDQLHADAVRLAAMASESIQAGTSCLLDFDLGAAKAVIAGDKILDDLTHSIEERTYLLLARQQPMAVDLRMLVTTLRIIHELERIGDLMVNVAKGARRLYPGPLDPKVRGIIDRMRSQATAQLQLATDTFAERDPAKAAALEDMDDVMDDLQKELYRTIFAAGAHEESELQRAVQVALLGRYFERIADHAVNIGERVGYMVTGEFRSD</sequence>
<dbReference type="SUPFAM" id="SSF109755">
    <property type="entry name" value="PhoU-like"/>
    <property type="match status" value="1"/>
</dbReference>
<protein>
    <recommendedName>
        <fullName evidence="7">Phosphate-specific transport system accessory protein PhoU</fullName>
    </recommendedName>
</protein>